<dbReference type="EMBL" id="GBXM01094894">
    <property type="protein sequence ID" value="JAH13683.1"/>
    <property type="molecule type" value="Transcribed_RNA"/>
</dbReference>
<name>A0A0E9QC55_ANGAN</name>
<evidence type="ECO:0000313" key="3">
    <source>
        <dbReference type="EMBL" id="JAH13683.1"/>
    </source>
</evidence>
<keyword evidence="2" id="KW-0732">Signal</keyword>
<feature type="region of interest" description="Disordered" evidence="1">
    <location>
        <begin position="31"/>
        <end position="62"/>
    </location>
</feature>
<evidence type="ECO:0000256" key="1">
    <source>
        <dbReference type="SAM" id="MobiDB-lite"/>
    </source>
</evidence>
<sequence>MTWWLLASFFLFSMWSVNGHYCLGALESNEGHTTSRKQSPSPAGVSDLDSHLFSSQPCGMHV</sequence>
<feature type="compositionally biased region" description="Polar residues" evidence="1">
    <location>
        <begin position="52"/>
        <end position="62"/>
    </location>
</feature>
<organism evidence="3">
    <name type="scientific">Anguilla anguilla</name>
    <name type="common">European freshwater eel</name>
    <name type="synonym">Muraena anguilla</name>
    <dbReference type="NCBI Taxonomy" id="7936"/>
    <lineage>
        <taxon>Eukaryota</taxon>
        <taxon>Metazoa</taxon>
        <taxon>Chordata</taxon>
        <taxon>Craniata</taxon>
        <taxon>Vertebrata</taxon>
        <taxon>Euteleostomi</taxon>
        <taxon>Actinopterygii</taxon>
        <taxon>Neopterygii</taxon>
        <taxon>Teleostei</taxon>
        <taxon>Anguilliformes</taxon>
        <taxon>Anguillidae</taxon>
        <taxon>Anguilla</taxon>
    </lineage>
</organism>
<accession>A0A0E9QC55</accession>
<reference evidence="3" key="1">
    <citation type="submission" date="2014-11" db="EMBL/GenBank/DDBJ databases">
        <authorList>
            <person name="Amaro Gonzalez C."/>
        </authorList>
    </citation>
    <scope>NUCLEOTIDE SEQUENCE</scope>
</reference>
<feature type="signal peptide" evidence="2">
    <location>
        <begin position="1"/>
        <end position="19"/>
    </location>
</feature>
<evidence type="ECO:0000256" key="2">
    <source>
        <dbReference type="SAM" id="SignalP"/>
    </source>
</evidence>
<dbReference type="EMBL" id="GBXM01079088">
    <property type="protein sequence ID" value="JAH29489.1"/>
    <property type="molecule type" value="Transcribed_RNA"/>
</dbReference>
<protein>
    <submittedName>
        <fullName evidence="3">Uncharacterized protein</fullName>
    </submittedName>
</protein>
<dbReference type="AlphaFoldDB" id="A0A0E9QC55"/>
<proteinExistence type="predicted"/>
<feature type="chain" id="PRO_5007401372" evidence="2">
    <location>
        <begin position="20"/>
        <end position="62"/>
    </location>
</feature>
<reference evidence="3" key="2">
    <citation type="journal article" date="2015" name="Fish Shellfish Immunol.">
        <title>Early steps in the European eel (Anguilla anguilla)-Vibrio vulnificus interaction in the gills: Role of the RtxA13 toxin.</title>
        <authorList>
            <person name="Callol A."/>
            <person name="Pajuelo D."/>
            <person name="Ebbesson L."/>
            <person name="Teles M."/>
            <person name="MacKenzie S."/>
            <person name="Amaro C."/>
        </authorList>
    </citation>
    <scope>NUCLEOTIDE SEQUENCE</scope>
</reference>